<evidence type="ECO:0000256" key="4">
    <source>
        <dbReference type="PROSITE-ProRule" id="PRU01161"/>
    </source>
</evidence>
<organism evidence="6 7">
    <name type="scientific">Bradyrhizobium ivorense</name>
    <dbReference type="NCBI Taxonomy" id="2511166"/>
    <lineage>
        <taxon>Bacteria</taxon>
        <taxon>Pseudomonadati</taxon>
        <taxon>Pseudomonadota</taxon>
        <taxon>Alphaproteobacteria</taxon>
        <taxon>Hyphomicrobiales</taxon>
        <taxon>Nitrobacteraceae</taxon>
        <taxon>Bradyrhizobium</taxon>
    </lineage>
</organism>
<dbReference type="Pfam" id="PF01734">
    <property type="entry name" value="Patatin"/>
    <property type="match status" value="1"/>
</dbReference>
<dbReference type="PANTHER" id="PTHR14226">
    <property type="entry name" value="NEUROPATHY TARGET ESTERASE/SWISS CHEESE D.MELANOGASTER"/>
    <property type="match status" value="1"/>
</dbReference>
<comment type="caution">
    <text evidence="6">The sequence shown here is derived from an EMBL/GenBank/DDBJ whole genome shotgun (WGS) entry which is preliminary data.</text>
</comment>
<reference evidence="6" key="1">
    <citation type="submission" date="2019-02" db="EMBL/GenBank/DDBJ databases">
        <authorList>
            <person name="Pothier F.J."/>
        </authorList>
    </citation>
    <scope>NUCLEOTIDE SEQUENCE</scope>
    <source>
        <strain evidence="6">CI-1B</strain>
    </source>
</reference>
<feature type="short sequence motif" description="GXGXXG" evidence="4">
    <location>
        <begin position="30"/>
        <end position="35"/>
    </location>
</feature>
<dbReference type="GO" id="GO:0016042">
    <property type="term" value="P:lipid catabolic process"/>
    <property type="evidence" value="ECO:0007669"/>
    <property type="project" value="UniProtKB-UniRule"/>
</dbReference>
<evidence type="ECO:0000256" key="3">
    <source>
        <dbReference type="ARBA" id="ARBA00023098"/>
    </source>
</evidence>
<dbReference type="OrthoDB" id="9807112at2"/>
<sequence length="391" mass="43414">MLNVMKEQTISVAQTVKSLPYDVIALVLQGGGALGAYQAGVYEGLHEAGIRPNWLAGISIGALNAAIIAGSPEAERVERLRKFWETICATPVEWPAGEGLADAMPFAFDLRSARNAVAAVRALFQGQPGFFKPRFPPPFWSPFSGDAATSFYDTSPLKRTLWQLVDFDRLNSGEVRVSVGAVNVRTGNLTYFDTAERRLGPKHFMASGALPPGFPAVEIEGEHYWDGGVVSNTPLSRVLSSEPCDTLTFQVDLWSARGSVPNDMMEVSSRQKDIQYSSRTRAVTDQALRMQAMRQALQRIIEELPASAKEDPGIRAIANMARHRSYNIIHLIYQSKIYERHSKDYEFGLNAMRAHWQSGLDDIRRTLADPHRLEPPAPELGVITHDIHRRD</sequence>
<accession>A0A508TG95</accession>
<dbReference type="InterPro" id="IPR002641">
    <property type="entry name" value="PNPLA_dom"/>
</dbReference>
<dbReference type="CDD" id="cd07209">
    <property type="entry name" value="Pat_hypo_Ecoli_Z1214_like"/>
    <property type="match status" value="1"/>
</dbReference>
<dbReference type="Pfam" id="PF12536">
    <property type="entry name" value="DUF3734"/>
    <property type="match status" value="1"/>
</dbReference>
<feature type="active site" description="Proton acceptor" evidence="4">
    <location>
        <position position="226"/>
    </location>
</feature>
<dbReference type="InterPro" id="IPR021095">
    <property type="entry name" value="DUF3734"/>
</dbReference>
<evidence type="ECO:0000259" key="5">
    <source>
        <dbReference type="PROSITE" id="PS51635"/>
    </source>
</evidence>
<keyword evidence="1 4" id="KW-0378">Hydrolase</keyword>
<dbReference type="Gene3D" id="3.40.1090.10">
    <property type="entry name" value="Cytosolic phospholipase A2 catalytic domain"/>
    <property type="match status" value="2"/>
</dbReference>
<feature type="domain" description="PNPLA" evidence="5">
    <location>
        <begin position="26"/>
        <end position="239"/>
    </location>
</feature>
<dbReference type="Proteomes" id="UP000328092">
    <property type="component" value="Unassembled WGS sequence"/>
</dbReference>
<dbReference type="RefSeq" id="WP_139861736.1">
    <property type="nucleotide sequence ID" value="NZ_CAADFC020000016.1"/>
</dbReference>
<gene>
    <name evidence="6" type="ORF">CI1B_46070</name>
</gene>
<dbReference type="PANTHER" id="PTHR14226:SF57">
    <property type="entry name" value="BLR7027 PROTEIN"/>
    <property type="match status" value="1"/>
</dbReference>
<protein>
    <recommendedName>
        <fullName evidence="5">PNPLA domain-containing protein</fullName>
    </recommendedName>
</protein>
<feature type="short sequence motif" description="DGA/G" evidence="4">
    <location>
        <begin position="226"/>
        <end position="228"/>
    </location>
</feature>
<evidence type="ECO:0000313" key="7">
    <source>
        <dbReference type="Proteomes" id="UP000328092"/>
    </source>
</evidence>
<feature type="active site" description="Nucleophile" evidence="4">
    <location>
        <position position="59"/>
    </location>
</feature>
<dbReference type="EMBL" id="CAADFC020000016">
    <property type="protein sequence ID" value="VIO72958.1"/>
    <property type="molecule type" value="Genomic_DNA"/>
</dbReference>
<dbReference type="SUPFAM" id="SSF52151">
    <property type="entry name" value="FabD/lysophospholipase-like"/>
    <property type="match status" value="1"/>
</dbReference>
<dbReference type="InterPro" id="IPR016035">
    <property type="entry name" value="Acyl_Trfase/lysoPLipase"/>
</dbReference>
<evidence type="ECO:0000313" key="6">
    <source>
        <dbReference type="EMBL" id="VIO72958.1"/>
    </source>
</evidence>
<dbReference type="InterPro" id="IPR050301">
    <property type="entry name" value="NTE"/>
</dbReference>
<keyword evidence="7" id="KW-1185">Reference proteome</keyword>
<name>A0A508TG95_9BRAD</name>
<keyword evidence="2 4" id="KW-0442">Lipid degradation</keyword>
<dbReference type="GO" id="GO:0016787">
    <property type="term" value="F:hydrolase activity"/>
    <property type="evidence" value="ECO:0007669"/>
    <property type="project" value="UniProtKB-UniRule"/>
</dbReference>
<dbReference type="AlphaFoldDB" id="A0A508TG95"/>
<feature type="short sequence motif" description="GXSXG" evidence="4">
    <location>
        <begin position="57"/>
        <end position="61"/>
    </location>
</feature>
<evidence type="ECO:0000256" key="2">
    <source>
        <dbReference type="ARBA" id="ARBA00022963"/>
    </source>
</evidence>
<keyword evidence="3 4" id="KW-0443">Lipid metabolism</keyword>
<proteinExistence type="predicted"/>
<dbReference type="PROSITE" id="PS51635">
    <property type="entry name" value="PNPLA"/>
    <property type="match status" value="1"/>
</dbReference>
<evidence type="ECO:0000256" key="1">
    <source>
        <dbReference type="ARBA" id="ARBA00022801"/>
    </source>
</evidence>